<dbReference type="InterPro" id="IPR003594">
    <property type="entry name" value="HATPase_dom"/>
</dbReference>
<keyword evidence="10" id="KW-0067">ATP-binding</keyword>
<keyword evidence="13 14" id="KW-0472">Membrane</keyword>
<dbReference type="KEGG" id="paun:MJA45_27535"/>
<dbReference type="CDD" id="cd06225">
    <property type="entry name" value="HAMP"/>
    <property type="match status" value="1"/>
</dbReference>
<dbReference type="PANTHER" id="PTHR45528:SF9">
    <property type="entry name" value="SENSOR HISTIDINE KINASE YBDK"/>
    <property type="match status" value="1"/>
</dbReference>
<dbReference type="Pfam" id="PF02518">
    <property type="entry name" value="HATPase_c"/>
    <property type="match status" value="1"/>
</dbReference>
<dbReference type="InterPro" id="IPR036097">
    <property type="entry name" value="HisK_dim/P_sf"/>
</dbReference>
<dbReference type="InterPro" id="IPR050398">
    <property type="entry name" value="HssS/ArlS-like"/>
</dbReference>
<dbReference type="SUPFAM" id="SSF158472">
    <property type="entry name" value="HAMP domain-like"/>
    <property type="match status" value="1"/>
</dbReference>
<comment type="catalytic activity">
    <reaction evidence="1">
        <text>ATP + protein L-histidine = ADP + protein N-phospho-L-histidine.</text>
        <dbReference type="EC" id="2.7.13.3"/>
    </reaction>
</comment>
<reference evidence="17 18" key="1">
    <citation type="submission" date="2022-02" db="EMBL/GenBank/DDBJ databases">
        <title>Paenibacillus sp. MBLB1776 Whole Genome Shotgun Sequencing.</title>
        <authorList>
            <person name="Hwang C.Y."/>
            <person name="Cho E.-S."/>
            <person name="Seo M.-J."/>
        </authorList>
    </citation>
    <scope>NUCLEOTIDE SEQUENCE [LARGE SCALE GENOMIC DNA]</scope>
    <source>
        <strain evidence="17 18">MBLB1776</strain>
    </source>
</reference>
<accession>A0AA96RFC7</accession>
<keyword evidence="6" id="KW-0808">Transferase</keyword>
<evidence type="ECO:0000256" key="6">
    <source>
        <dbReference type="ARBA" id="ARBA00022679"/>
    </source>
</evidence>
<dbReference type="SUPFAM" id="SSF55874">
    <property type="entry name" value="ATPase domain of HSP90 chaperone/DNA topoisomerase II/histidine kinase"/>
    <property type="match status" value="1"/>
</dbReference>
<evidence type="ECO:0000313" key="17">
    <source>
        <dbReference type="EMBL" id="WNQ11306.1"/>
    </source>
</evidence>
<dbReference type="SUPFAM" id="SSF47384">
    <property type="entry name" value="Homodimeric domain of signal transducing histidine kinase"/>
    <property type="match status" value="1"/>
</dbReference>
<dbReference type="EC" id="2.7.13.3" evidence="3"/>
<feature type="transmembrane region" description="Helical" evidence="14">
    <location>
        <begin position="192"/>
        <end position="216"/>
    </location>
</feature>
<dbReference type="GO" id="GO:0005524">
    <property type="term" value="F:ATP binding"/>
    <property type="evidence" value="ECO:0007669"/>
    <property type="project" value="UniProtKB-KW"/>
</dbReference>
<dbReference type="Gene3D" id="6.10.340.10">
    <property type="match status" value="1"/>
</dbReference>
<evidence type="ECO:0000259" key="15">
    <source>
        <dbReference type="PROSITE" id="PS50109"/>
    </source>
</evidence>
<evidence type="ECO:0000256" key="13">
    <source>
        <dbReference type="ARBA" id="ARBA00023136"/>
    </source>
</evidence>
<dbReference type="SMART" id="SM00388">
    <property type="entry name" value="HisKA"/>
    <property type="match status" value="1"/>
</dbReference>
<dbReference type="Proteomes" id="UP001305702">
    <property type="component" value="Chromosome"/>
</dbReference>
<dbReference type="Pfam" id="PF00512">
    <property type="entry name" value="HisKA"/>
    <property type="match status" value="1"/>
</dbReference>
<name>A0AA96RFC7_9BACL</name>
<evidence type="ECO:0000256" key="4">
    <source>
        <dbReference type="ARBA" id="ARBA00022475"/>
    </source>
</evidence>
<dbReference type="GO" id="GO:0005886">
    <property type="term" value="C:plasma membrane"/>
    <property type="evidence" value="ECO:0007669"/>
    <property type="project" value="UniProtKB-SubCell"/>
</dbReference>
<keyword evidence="7 14" id="KW-0812">Transmembrane</keyword>
<dbReference type="PROSITE" id="PS50885">
    <property type="entry name" value="HAMP"/>
    <property type="match status" value="1"/>
</dbReference>
<evidence type="ECO:0000313" key="18">
    <source>
        <dbReference type="Proteomes" id="UP001305702"/>
    </source>
</evidence>
<dbReference type="SMART" id="SM00304">
    <property type="entry name" value="HAMP"/>
    <property type="match status" value="1"/>
</dbReference>
<evidence type="ECO:0000256" key="1">
    <source>
        <dbReference type="ARBA" id="ARBA00000085"/>
    </source>
</evidence>
<evidence type="ECO:0000256" key="2">
    <source>
        <dbReference type="ARBA" id="ARBA00004651"/>
    </source>
</evidence>
<dbReference type="PROSITE" id="PS50109">
    <property type="entry name" value="HIS_KIN"/>
    <property type="match status" value="1"/>
</dbReference>
<dbReference type="CDD" id="cd00082">
    <property type="entry name" value="HisKA"/>
    <property type="match status" value="1"/>
</dbReference>
<comment type="subcellular location">
    <subcellularLocation>
        <location evidence="2">Cell membrane</location>
        <topology evidence="2">Multi-pass membrane protein</topology>
    </subcellularLocation>
</comment>
<evidence type="ECO:0000256" key="12">
    <source>
        <dbReference type="ARBA" id="ARBA00023012"/>
    </source>
</evidence>
<keyword evidence="18" id="KW-1185">Reference proteome</keyword>
<dbReference type="Gene3D" id="1.10.287.130">
    <property type="match status" value="1"/>
</dbReference>
<dbReference type="InterPro" id="IPR003660">
    <property type="entry name" value="HAMP_dom"/>
</dbReference>
<dbReference type="GO" id="GO:0000155">
    <property type="term" value="F:phosphorelay sensor kinase activity"/>
    <property type="evidence" value="ECO:0007669"/>
    <property type="project" value="InterPro"/>
</dbReference>
<dbReference type="InterPro" id="IPR036890">
    <property type="entry name" value="HATPase_C_sf"/>
</dbReference>
<dbReference type="RefSeq" id="WP_315605082.1">
    <property type="nucleotide sequence ID" value="NZ_CP130318.1"/>
</dbReference>
<feature type="domain" description="Histidine kinase" evidence="15">
    <location>
        <begin position="283"/>
        <end position="478"/>
    </location>
</feature>
<keyword evidence="4" id="KW-1003">Cell membrane</keyword>
<protein>
    <recommendedName>
        <fullName evidence="3">histidine kinase</fullName>
        <ecNumber evidence="3">2.7.13.3</ecNumber>
    </recommendedName>
</protein>
<keyword evidence="5" id="KW-0597">Phosphoprotein</keyword>
<evidence type="ECO:0000256" key="9">
    <source>
        <dbReference type="ARBA" id="ARBA00022777"/>
    </source>
</evidence>
<dbReference type="AlphaFoldDB" id="A0AA96RFC7"/>
<evidence type="ECO:0000256" key="11">
    <source>
        <dbReference type="ARBA" id="ARBA00022989"/>
    </source>
</evidence>
<sequence>MIRLRNSLLAKYLLIVLCALVLIPLMFPLISILLYVPFLSSEGETGLYQDGTKLKNMWHAEAQKLKGADAEAVDAALRRLQARYDKAFMFWVDGAGRTRLQLPEKTSLPEVWTSAYTVKFMKESYDGDPFTVVAFIGGEEGAGEAEGTAGASSTGGKEERSAAVQAASSGFMVLEVPRSEMKPEGQKVRDNYSMVFVGGTLLILSLFLFVSLLFFYRIRRRLVRLQAAMTTPSGNGIPQPTTVENGDEIGKLESAFNDMVGKLETSRLREAEEEALRRDLIAKLSHDLRTPLTTIRGLAFRLKEEPLSPKGAEAVGLIERKIGYLAQLIENLFSYSLLSAGKYPYRPKPVEIVRMTRTLLAHWYPVFEKEGFVLEPDFPETPVYWEIDPEWLERVLDNYFQNVLRHAKTGRYLGVKVYAEQGGRMEIADRGPGMNGDSADKGAGIGLSIASLMLKEMNLRSRIESGPEGTVIVIGPRR</sequence>
<gene>
    <name evidence="17" type="ORF">MJA45_27535</name>
</gene>
<proteinExistence type="predicted"/>
<dbReference type="SMART" id="SM00387">
    <property type="entry name" value="HATPase_c"/>
    <property type="match status" value="1"/>
</dbReference>
<dbReference type="PANTHER" id="PTHR45528">
    <property type="entry name" value="SENSOR HISTIDINE KINASE CPXA"/>
    <property type="match status" value="1"/>
</dbReference>
<dbReference type="EMBL" id="CP130318">
    <property type="protein sequence ID" value="WNQ11306.1"/>
    <property type="molecule type" value="Genomic_DNA"/>
</dbReference>
<keyword evidence="11 14" id="KW-1133">Transmembrane helix</keyword>
<evidence type="ECO:0000259" key="16">
    <source>
        <dbReference type="PROSITE" id="PS50885"/>
    </source>
</evidence>
<keyword evidence="12" id="KW-0902">Two-component regulatory system</keyword>
<evidence type="ECO:0000256" key="14">
    <source>
        <dbReference type="SAM" id="Phobius"/>
    </source>
</evidence>
<evidence type="ECO:0000256" key="8">
    <source>
        <dbReference type="ARBA" id="ARBA00022741"/>
    </source>
</evidence>
<dbReference type="Gene3D" id="3.30.565.10">
    <property type="entry name" value="Histidine kinase-like ATPase, C-terminal domain"/>
    <property type="match status" value="1"/>
</dbReference>
<dbReference type="InterPro" id="IPR005467">
    <property type="entry name" value="His_kinase_dom"/>
</dbReference>
<evidence type="ECO:0000256" key="5">
    <source>
        <dbReference type="ARBA" id="ARBA00022553"/>
    </source>
</evidence>
<feature type="transmembrane region" description="Helical" evidence="14">
    <location>
        <begin position="12"/>
        <end position="38"/>
    </location>
</feature>
<keyword evidence="8" id="KW-0547">Nucleotide-binding</keyword>
<keyword evidence="9 17" id="KW-0418">Kinase</keyword>
<dbReference type="InterPro" id="IPR003661">
    <property type="entry name" value="HisK_dim/P_dom"/>
</dbReference>
<organism evidence="17 18">
    <name type="scientific">Paenibacillus aurantius</name>
    <dbReference type="NCBI Taxonomy" id="2918900"/>
    <lineage>
        <taxon>Bacteria</taxon>
        <taxon>Bacillati</taxon>
        <taxon>Bacillota</taxon>
        <taxon>Bacilli</taxon>
        <taxon>Bacillales</taxon>
        <taxon>Paenibacillaceae</taxon>
        <taxon>Paenibacillus</taxon>
    </lineage>
</organism>
<evidence type="ECO:0000256" key="7">
    <source>
        <dbReference type="ARBA" id="ARBA00022692"/>
    </source>
</evidence>
<evidence type="ECO:0000256" key="3">
    <source>
        <dbReference type="ARBA" id="ARBA00012438"/>
    </source>
</evidence>
<feature type="domain" description="HAMP" evidence="16">
    <location>
        <begin position="216"/>
        <end position="268"/>
    </location>
</feature>
<evidence type="ECO:0000256" key="10">
    <source>
        <dbReference type="ARBA" id="ARBA00022840"/>
    </source>
</evidence>